<organism evidence="1 2">
    <name type="scientific">Empedobacter brevis</name>
    <dbReference type="NCBI Taxonomy" id="247"/>
    <lineage>
        <taxon>Bacteria</taxon>
        <taxon>Pseudomonadati</taxon>
        <taxon>Bacteroidota</taxon>
        <taxon>Flavobacteriia</taxon>
        <taxon>Flavobacteriales</taxon>
        <taxon>Weeksellaceae</taxon>
        <taxon>Empedobacter</taxon>
    </lineage>
</organism>
<evidence type="ECO:0000313" key="1">
    <source>
        <dbReference type="EMBL" id="MDM1073691.1"/>
    </source>
</evidence>
<dbReference type="RefSeq" id="WP_286494138.1">
    <property type="nucleotide sequence ID" value="NZ_JACAGJ010000008.1"/>
</dbReference>
<accession>A0AAJ1QGU1</accession>
<sequence>MIVQPRYIGALTYKLRFNNTNEIFDIDAPIDIDEMPIKLVQGEKYERHLEYDDSEIEFQPNRYILGHQFDKMVEYYNTYCYEAYIELLTYLDGNLITVAELDFENVTTNKETYFKCKLKNSDLRNVIEKNKDIKVDLLATESLNNITLYGPDIHEVTLRAKQIRELSSFDIPEQYTVDIGSDETQGNTMGFYVYPFGNVVLEDIDKTNSYKDATVYISNVPNVSTPPHSGLITGNSKNIENFKFDNETILKITDYSFILSENVQRLNIVRYYFRLAVIVYDSDKYENSIDKYYIDIASGTYQDSILVTGGGNTFTVPKFSRVIIEIFFIVSYTGKKELSDRLYVSENSLIRFEGVNVFKDTKSKMIRLIDSGISILNNLTDNKGIIDAPRFYEEFREYFVTSGFYIRGFDGESIDIKWSDWLKFIQNAFNCDVQIYGDNIFIGKQEDYYRDIEIARLEFLPDKGDDYEISSNERLKCNSFKIKYNKFEDEERDTLDAFHTESEWYIPSRIKNEYESEINFIADGYSIEYARREGIEAEPTTSKSKDNDIYIVDCYLTYHTGDEEYYYYTNRSTTPGFVPESVKGIYSPNTSYNLRLSLKRLMIDHYSHYLAELSQKFNNGFPDDITLVAQNTFFKANGNLESKATGSIHTYSESILKDNNSINYDLLKQPLVTPEIYEFTLGLRVKYNEIMNLTNEILTKRGYITFYDDNTEIKIYPQELEYNQLEEKLKIKGEKKYGL</sequence>
<dbReference type="Proteomes" id="UP001170959">
    <property type="component" value="Unassembled WGS sequence"/>
</dbReference>
<name>A0AAJ1QGU1_9FLAO</name>
<comment type="caution">
    <text evidence="1">The sequence shown here is derived from an EMBL/GenBank/DDBJ whole genome shotgun (WGS) entry which is preliminary data.</text>
</comment>
<reference evidence="1" key="1">
    <citation type="submission" date="2020-06" db="EMBL/GenBank/DDBJ databases">
        <authorList>
            <person name="Dong N."/>
        </authorList>
    </citation>
    <scope>NUCLEOTIDE SEQUENCE</scope>
    <source>
        <strain evidence="1">R655-4</strain>
    </source>
</reference>
<dbReference type="EMBL" id="JACAGJ010000008">
    <property type="protein sequence ID" value="MDM1073691.1"/>
    <property type="molecule type" value="Genomic_DNA"/>
</dbReference>
<proteinExistence type="predicted"/>
<reference evidence="1" key="2">
    <citation type="journal article" date="2022" name="Sci. Total Environ.">
        <title>Prevalence, transmission, and molecular epidemiology of tet(X)-positive bacteria among humans, animals, and environmental niches in China: An epidemiological, and genomic-based study.</title>
        <authorList>
            <person name="Dong N."/>
            <person name="Zeng Y."/>
            <person name="Cai C."/>
            <person name="Sun C."/>
            <person name="Lu J."/>
            <person name="Liu C."/>
            <person name="Zhou H."/>
            <person name="Sun Q."/>
            <person name="Shu L."/>
            <person name="Wang H."/>
            <person name="Wang Y."/>
            <person name="Wang S."/>
            <person name="Wu C."/>
            <person name="Chan E.W."/>
            <person name="Chen G."/>
            <person name="Shen Z."/>
            <person name="Chen S."/>
            <person name="Zhang R."/>
        </authorList>
    </citation>
    <scope>NUCLEOTIDE SEQUENCE</scope>
    <source>
        <strain evidence="1">R655-4</strain>
    </source>
</reference>
<evidence type="ECO:0000313" key="2">
    <source>
        <dbReference type="Proteomes" id="UP001170959"/>
    </source>
</evidence>
<protein>
    <submittedName>
        <fullName evidence="1">Uncharacterized protein</fullName>
    </submittedName>
</protein>
<gene>
    <name evidence="1" type="ORF">HX001_14470</name>
</gene>
<dbReference type="AlphaFoldDB" id="A0AAJ1QGU1"/>